<evidence type="ECO:0000256" key="1">
    <source>
        <dbReference type="SAM" id="MobiDB-lite"/>
    </source>
</evidence>
<reference evidence="2 3" key="1">
    <citation type="submission" date="2020-03" db="EMBL/GenBank/DDBJ databases">
        <title>Dissostichus mawsoni Genome sequencing and assembly.</title>
        <authorList>
            <person name="Park H."/>
        </authorList>
    </citation>
    <scope>NUCLEOTIDE SEQUENCE [LARGE SCALE GENOMIC DNA]</scope>
    <source>
        <strain evidence="2">DM0001</strain>
        <tissue evidence="2">Muscle</tissue>
    </source>
</reference>
<dbReference type="AlphaFoldDB" id="A0A7J5XHF1"/>
<keyword evidence="3" id="KW-1185">Reference proteome</keyword>
<proteinExistence type="predicted"/>
<comment type="caution">
    <text evidence="2">The sequence shown here is derived from an EMBL/GenBank/DDBJ whole genome shotgun (WGS) entry which is preliminary data.</text>
</comment>
<name>A0A7J5XHF1_DISMA</name>
<sequence>MFLSICVTPCRWRGESRELHAATERRCRETVNLLVLNCLLIVWVETKESKTQMEKRREREGWFSLSAHVVFAELQMELEEEGEHLSSPSLRSQSGLPQWPAGESKGVLLAGVKLRVVTPVPVLNRRQQVKPCSPDLEVLACLWRREGERASYSREVLYSPVIPARAVKNTSGITLCALTRVKKPTLSYLPLHPSPPPRPFPSLRRPRRRKNTPITSYKH</sequence>
<feature type="compositionally biased region" description="Basic residues" evidence="1">
    <location>
        <begin position="204"/>
        <end position="219"/>
    </location>
</feature>
<evidence type="ECO:0000313" key="3">
    <source>
        <dbReference type="Proteomes" id="UP000518266"/>
    </source>
</evidence>
<accession>A0A7J5XHF1</accession>
<dbReference type="EMBL" id="JAAKFY010000024">
    <property type="protein sequence ID" value="KAF3836526.1"/>
    <property type="molecule type" value="Genomic_DNA"/>
</dbReference>
<evidence type="ECO:0000313" key="2">
    <source>
        <dbReference type="EMBL" id="KAF3836526.1"/>
    </source>
</evidence>
<dbReference type="Proteomes" id="UP000518266">
    <property type="component" value="Unassembled WGS sequence"/>
</dbReference>
<protein>
    <submittedName>
        <fullName evidence="2">Uncharacterized protein</fullName>
    </submittedName>
</protein>
<feature type="region of interest" description="Disordered" evidence="1">
    <location>
        <begin position="187"/>
        <end position="219"/>
    </location>
</feature>
<gene>
    <name evidence="2" type="ORF">F7725_029084</name>
</gene>
<organism evidence="2 3">
    <name type="scientific">Dissostichus mawsoni</name>
    <name type="common">Antarctic cod</name>
    <dbReference type="NCBI Taxonomy" id="36200"/>
    <lineage>
        <taxon>Eukaryota</taxon>
        <taxon>Metazoa</taxon>
        <taxon>Chordata</taxon>
        <taxon>Craniata</taxon>
        <taxon>Vertebrata</taxon>
        <taxon>Euteleostomi</taxon>
        <taxon>Actinopterygii</taxon>
        <taxon>Neopterygii</taxon>
        <taxon>Teleostei</taxon>
        <taxon>Neoteleostei</taxon>
        <taxon>Acanthomorphata</taxon>
        <taxon>Eupercaria</taxon>
        <taxon>Perciformes</taxon>
        <taxon>Notothenioidei</taxon>
        <taxon>Nototheniidae</taxon>
        <taxon>Dissostichus</taxon>
    </lineage>
</organism>